<proteinExistence type="inferred from homology"/>
<feature type="binding site" evidence="3">
    <location>
        <position position="380"/>
    </location>
    <ligand>
        <name>Zn(2+)</name>
        <dbReference type="ChEBI" id="CHEBI:29105"/>
        <label>2</label>
    </ligand>
</feature>
<dbReference type="Gene3D" id="3.30.70.360">
    <property type="match status" value="1"/>
</dbReference>
<reference evidence="6 7" key="1">
    <citation type="submission" date="2016-02" db="EMBL/GenBank/DDBJ databases">
        <title>Anaerosporomusa subterraneum gen. nov., sp. nov., a spore-forming obligate anaerobe isolated from saprolite.</title>
        <authorList>
            <person name="Choi J.K."/>
            <person name="Shah M."/>
            <person name="Yee N."/>
        </authorList>
    </citation>
    <scope>NUCLEOTIDE SEQUENCE [LARGE SCALE GENOMIC DNA]</scope>
    <source>
        <strain evidence="6 7">RU4</strain>
    </source>
</reference>
<dbReference type="OrthoDB" id="9808195at2"/>
<dbReference type="Gene3D" id="3.40.630.10">
    <property type="entry name" value="Zn peptidases"/>
    <property type="match status" value="1"/>
</dbReference>
<dbReference type="Pfam" id="PF01546">
    <property type="entry name" value="Peptidase_M20"/>
    <property type="match status" value="1"/>
</dbReference>
<comment type="caution">
    <text evidence="6">The sequence shown here is derived from an EMBL/GenBank/DDBJ whole genome shotgun (WGS) entry which is preliminary data.</text>
</comment>
<protein>
    <submittedName>
        <fullName evidence="6">Zn-dependent hydrolase</fullName>
    </submittedName>
</protein>
<dbReference type="SUPFAM" id="SSF55031">
    <property type="entry name" value="Bacterial exopeptidase dimerisation domain"/>
    <property type="match status" value="1"/>
</dbReference>
<dbReference type="Proteomes" id="UP000076268">
    <property type="component" value="Unassembled WGS sequence"/>
</dbReference>
<organism evidence="6 7">
    <name type="scientific">Anaerosporomusa subterranea</name>
    <dbReference type="NCBI Taxonomy" id="1794912"/>
    <lineage>
        <taxon>Bacteria</taxon>
        <taxon>Bacillati</taxon>
        <taxon>Bacillota</taxon>
        <taxon>Negativicutes</taxon>
        <taxon>Acetonemataceae</taxon>
        <taxon>Anaerosporomusa</taxon>
    </lineage>
</organism>
<comment type="cofactor">
    <cofactor evidence="3">
        <name>Zn(2+)</name>
        <dbReference type="ChEBI" id="CHEBI:29105"/>
    </cofactor>
    <text evidence="3">Binds 2 Zn(2+) ions per subunit.</text>
</comment>
<evidence type="ECO:0000256" key="4">
    <source>
        <dbReference type="PIRSR" id="PIRSR001235-2"/>
    </source>
</evidence>
<evidence type="ECO:0000256" key="2">
    <source>
        <dbReference type="ARBA" id="ARBA00022801"/>
    </source>
</evidence>
<feature type="binding site" evidence="3">
    <location>
        <position position="187"/>
    </location>
    <ligand>
        <name>Zn(2+)</name>
        <dbReference type="ChEBI" id="CHEBI:29105"/>
        <label>1</label>
    </ligand>
</feature>
<gene>
    <name evidence="6" type="ORF">AXX12_15845</name>
</gene>
<dbReference type="STRING" id="1794912.AXX12_15845"/>
<dbReference type="PIRSF" id="PIRSF001235">
    <property type="entry name" value="Amidase_carbamoylase"/>
    <property type="match status" value="1"/>
</dbReference>
<evidence type="ECO:0000256" key="1">
    <source>
        <dbReference type="ARBA" id="ARBA00006153"/>
    </source>
</evidence>
<feature type="binding site" evidence="4">
    <location>
        <position position="286"/>
    </location>
    <ligand>
        <name>allantoate</name>
        <dbReference type="ChEBI" id="CHEBI:17536"/>
    </ligand>
</feature>
<keyword evidence="3" id="KW-0862">Zinc</keyword>
<dbReference type="PANTHER" id="PTHR32494:SF5">
    <property type="entry name" value="ALLANTOATE AMIDOHYDROLASE"/>
    <property type="match status" value="1"/>
</dbReference>
<keyword evidence="3" id="KW-0479">Metal-binding</keyword>
<feature type="binding site" evidence="3">
    <location>
        <position position="88"/>
    </location>
    <ligand>
        <name>Zn(2+)</name>
        <dbReference type="ChEBI" id="CHEBI:29105"/>
        <label>1</label>
    </ligand>
</feature>
<accession>A0A154BM39</accession>
<dbReference type="InterPro" id="IPR011650">
    <property type="entry name" value="Peptidase_M20_dimer"/>
</dbReference>
<dbReference type="GO" id="GO:0046872">
    <property type="term" value="F:metal ion binding"/>
    <property type="evidence" value="ECO:0007669"/>
    <property type="project" value="UniProtKB-KW"/>
</dbReference>
<feature type="domain" description="Peptidase M20 dimerisation" evidence="5">
    <location>
        <begin position="213"/>
        <end position="309"/>
    </location>
</feature>
<feature type="binding site" evidence="4">
    <location>
        <position position="212"/>
    </location>
    <ligand>
        <name>allantoate</name>
        <dbReference type="ChEBI" id="CHEBI:17536"/>
    </ligand>
</feature>
<dbReference type="PANTHER" id="PTHR32494">
    <property type="entry name" value="ALLANTOATE DEIMINASE-RELATED"/>
    <property type="match status" value="1"/>
</dbReference>
<dbReference type="Pfam" id="PF07687">
    <property type="entry name" value="M20_dimer"/>
    <property type="match status" value="1"/>
</dbReference>
<dbReference type="CDD" id="cd03884">
    <property type="entry name" value="M20_bAS"/>
    <property type="match status" value="1"/>
</dbReference>
<name>A0A154BM39_ANASB</name>
<dbReference type="SUPFAM" id="SSF53187">
    <property type="entry name" value="Zn-dependent exopeptidases"/>
    <property type="match status" value="1"/>
</dbReference>
<feature type="binding site" evidence="4">
    <location>
        <position position="273"/>
    </location>
    <ligand>
        <name>allantoate</name>
        <dbReference type="ChEBI" id="CHEBI:17536"/>
    </ligand>
</feature>
<evidence type="ECO:0000256" key="3">
    <source>
        <dbReference type="PIRSR" id="PIRSR001235-1"/>
    </source>
</evidence>
<dbReference type="RefSeq" id="WP_066245646.1">
    <property type="nucleotide sequence ID" value="NZ_LSGP01000026.1"/>
</dbReference>
<feature type="binding site" evidence="3">
    <location>
        <position position="88"/>
    </location>
    <ligand>
        <name>Zn(2+)</name>
        <dbReference type="ChEBI" id="CHEBI:29105"/>
        <label>2</label>
    </ligand>
</feature>
<sequence length="407" mass="43750">MTNTWLQKCIEDIAKFGAGERGMDRLAFTESDRQARQYVIDLMLEMGMTIREDAFGNVIGRLEGTDPHAAPVVTGSHIDTVPDGGKYDGVVGVAGALYAVKNLQTRGPLTHPVEIVVFMAEESSRFGFATMGSKAMVGQVNQTLWSKAKDKDGVTLAEAMRTFGLDFANIKKAVRKPGDIKAFVEMHIEQGPVLEATGKKIGVVTAIAAPTRLKITVKGFAAHSGTTPMEDRQDALVSAAMIVLAIQEIALEQSRHGTVGTVGNLKVHPGVMNVVPGLVEMWVDIRGVNHESIIECLQDVKDAISTIAEGQETPVAIDILTSDKPVQLHEEVRTVITEAAKSCGASYQDIHSGAGHDAMNIALLAPTGMIFIPCRQGISHNPEEYADPEDIQIGADVLVETLYQLAK</sequence>
<dbReference type="InterPro" id="IPR036264">
    <property type="entry name" value="Bact_exopeptidase_dim_dom"/>
</dbReference>
<feature type="binding site" evidence="3">
    <location>
        <position position="77"/>
    </location>
    <ligand>
        <name>Zn(2+)</name>
        <dbReference type="ChEBI" id="CHEBI:29105"/>
        <label>1</label>
    </ligand>
</feature>
<feature type="binding site" evidence="3">
    <location>
        <position position="122"/>
    </location>
    <ligand>
        <name>Zn(2+)</name>
        <dbReference type="ChEBI" id="CHEBI:29105"/>
        <label>2</label>
    </ligand>
</feature>
<dbReference type="AlphaFoldDB" id="A0A154BM39"/>
<evidence type="ECO:0000313" key="6">
    <source>
        <dbReference type="EMBL" id="KYZ75047.1"/>
    </source>
</evidence>
<keyword evidence="2 6" id="KW-0378">Hydrolase</keyword>
<dbReference type="EMBL" id="LSGP01000026">
    <property type="protein sequence ID" value="KYZ75047.1"/>
    <property type="molecule type" value="Genomic_DNA"/>
</dbReference>
<dbReference type="InterPro" id="IPR002933">
    <property type="entry name" value="Peptidase_M20"/>
</dbReference>
<dbReference type="InterPro" id="IPR010158">
    <property type="entry name" value="Amidase_Cbmase"/>
</dbReference>
<keyword evidence="7" id="KW-1185">Reference proteome</keyword>
<evidence type="ECO:0000313" key="7">
    <source>
        <dbReference type="Proteomes" id="UP000076268"/>
    </source>
</evidence>
<dbReference type="NCBIfam" id="NF006771">
    <property type="entry name" value="PRK09290.1-5"/>
    <property type="match status" value="1"/>
</dbReference>
<comment type="similarity">
    <text evidence="1">Belongs to the peptidase M20 family.</text>
</comment>
<dbReference type="GO" id="GO:0016813">
    <property type="term" value="F:hydrolase activity, acting on carbon-nitrogen (but not peptide) bonds, in linear amidines"/>
    <property type="evidence" value="ECO:0007669"/>
    <property type="project" value="InterPro"/>
</dbReference>
<dbReference type="NCBIfam" id="TIGR01879">
    <property type="entry name" value="hydantase"/>
    <property type="match status" value="1"/>
</dbReference>
<evidence type="ECO:0000259" key="5">
    <source>
        <dbReference type="Pfam" id="PF07687"/>
    </source>
</evidence>